<evidence type="ECO:0000256" key="2">
    <source>
        <dbReference type="ARBA" id="ARBA00010168"/>
    </source>
</evidence>
<evidence type="ECO:0000256" key="10">
    <source>
        <dbReference type="ARBA" id="ARBA00023239"/>
    </source>
</evidence>
<evidence type="ECO:0000259" key="12">
    <source>
        <dbReference type="PROSITE" id="PS51959"/>
    </source>
</evidence>
<feature type="region of interest" description="Disordered" evidence="11">
    <location>
        <begin position="1"/>
        <end position="28"/>
    </location>
</feature>
<dbReference type="PROSITE" id="PS51959">
    <property type="entry name" value="ENDOU"/>
    <property type="match status" value="1"/>
</dbReference>
<evidence type="ECO:0000313" key="14">
    <source>
        <dbReference type="Proteomes" id="UP001497444"/>
    </source>
</evidence>
<keyword evidence="8" id="KW-0694">RNA-binding</keyword>
<dbReference type="PANTHER" id="PTHR12439:SF11">
    <property type="entry name" value="URIDYLATE-SPECIFIC ENDORIBONUCLEASE"/>
    <property type="match status" value="1"/>
</dbReference>
<dbReference type="InterPro" id="IPR039787">
    <property type="entry name" value="ENDOU"/>
</dbReference>
<name>A0ABP0W6J6_9BRYO</name>
<keyword evidence="4" id="KW-0540">Nuclease</keyword>
<dbReference type="SUPFAM" id="SSF142877">
    <property type="entry name" value="EndoU-like"/>
    <property type="match status" value="1"/>
</dbReference>
<evidence type="ECO:0000313" key="13">
    <source>
        <dbReference type="EMBL" id="CAK9262434.1"/>
    </source>
</evidence>
<accession>A0ABP0W6J6</accession>
<protein>
    <recommendedName>
        <fullName evidence="12">EndoU domain-containing protein</fullName>
    </recommendedName>
</protein>
<evidence type="ECO:0000256" key="5">
    <source>
        <dbReference type="ARBA" id="ARBA00022723"/>
    </source>
</evidence>
<evidence type="ECO:0000256" key="11">
    <source>
        <dbReference type="SAM" id="MobiDB-lite"/>
    </source>
</evidence>
<comment type="similarity">
    <text evidence="2">Belongs to the ENDOU family.</text>
</comment>
<evidence type="ECO:0000256" key="3">
    <source>
        <dbReference type="ARBA" id="ARBA00011245"/>
    </source>
</evidence>
<dbReference type="PANTHER" id="PTHR12439">
    <property type="entry name" value="PLACENTAL PROTEIN 11-RELATED"/>
    <property type="match status" value="1"/>
</dbReference>
<gene>
    <name evidence="13" type="ORF">CSSPJE1EN1_LOCUS7912</name>
</gene>
<dbReference type="Proteomes" id="UP001497444">
    <property type="component" value="Chromosome 15"/>
</dbReference>
<sequence length="170" mass="19880">MQQRLHPHSYPDGQQQQHFKQHASHQQYAMHVSTDVEPTQEELQVFKLPTYAHFYALLDNYRADEDMEEQLTAADEQEQVAFIEEISRTAPIQYVPFEHVFVGEIKQQAEVSGFHNWIQFYMEEAKGTVKYLGYVIPRRHGESVSAYFPRNSSLMLLGFAIKNVWSEISL</sequence>
<feature type="domain" description="EndoU" evidence="12">
    <location>
        <begin position="1"/>
        <end position="170"/>
    </location>
</feature>
<dbReference type="InterPro" id="IPR018998">
    <property type="entry name" value="EndoU_C"/>
</dbReference>
<dbReference type="EMBL" id="OZ020110">
    <property type="protein sequence ID" value="CAK9262434.1"/>
    <property type="molecule type" value="Genomic_DNA"/>
</dbReference>
<reference evidence="13" key="1">
    <citation type="submission" date="2024-02" db="EMBL/GenBank/DDBJ databases">
        <authorList>
            <consortium name="ELIXIR-Norway"/>
            <consortium name="Elixir Norway"/>
        </authorList>
    </citation>
    <scope>NUCLEOTIDE SEQUENCE</scope>
</reference>
<proteinExistence type="inferred from homology"/>
<evidence type="ECO:0000256" key="4">
    <source>
        <dbReference type="ARBA" id="ARBA00022722"/>
    </source>
</evidence>
<comment type="subunit">
    <text evidence="3">Monomer.</text>
</comment>
<evidence type="ECO:0000256" key="6">
    <source>
        <dbReference type="ARBA" id="ARBA00022759"/>
    </source>
</evidence>
<keyword evidence="14" id="KW-1185">Reference proteome</keyword>
<evidence type="ECO:0000256" key="1">
    <source>
        <dbReference type="ARBA" id="ARBA00001936"/>
    </source>
</evidence>
<keyword evidence="9" id="KW-0464">Manganese</keyword>
<keyword evidence="10" id="KW-0456">Lyase</keyword>
<evidence type="ECO:0000256" key="7">
    <source>
        <dbReference type="ARBA" id="ARBA00022801"/>
    </source>
</evidence>
<evidence type="ECO:0000256" key="8">
    <source>
        <dbReference type="ARBA" id="ARBA00022884"/>
    </source>
</evidence>
<evidence type="ECO:0000256" key="9">
    <source>
        <dbReference type="ARBA" id="ARBA00023211"/>
    </source>
</evidence>
<comment type="cofactor">
    <cofactor evidence="1">
        <name>Mn(2+)</name>
        <dbReference type="ChEBI" id="CHEBI:29035"/>
    </cofactor>
</comment>
<keyword evidence="6" id="KW-0255">Endonuclease</keyword>
<dbReference type="InterPro" id="IPR037227">
    <property type="entry name" value="EndoU-like"/>
</dbReference>
<organism evidence="13 14">
    <name type="scientific">Sphagnum jensenii</name>
    <dbReference type="NCBI Taxonomy" id="128206"/>
    <lineage>
        <taxon>Eukaryota</taxon>
        <taxon>Viridiplantae</taxon>
        <taxon>Streptophyta</taxon>
        <taxon>Embryophyta</taxon>
        <taxon>Bryophyta</taxon>
        <taxon>Sphagnophytina</taxon>
        <taxon>Sphagnopsida</taxon>
        <taxon>Sphagnales</taxon>
        <taxon>Sphagnaceae</taxon>
        <taxon>Sphagnum</taxon>
    </lineage>
</organism>
<dbReference type="Pfam" id="PF09412">
    <property type="entry name" value="XendoU"/>
    <property type="match status" value="2"/>
</dbReference>
<keyword evidence="5" id="KW-0479">Metal-binding</keyword>
<keyword evidence="7" id="KW-0378">Hydrolase</keyword>